<comment type="caution">
    <text evidence="1">The sequence shown here is derived from an EMBL/GenBank/DDBJ whole genome shotgun (WGS) entry which is preliminary data.</text>
</comment>
<dbReference type="Proteomes" id="UP001153334">
    <property type="component" value="Unassembled WGS sequence"/>
</dbReference>
<accession>A0ACC2J265</accession>
<keyword evidence="2" id="KW-1185">Reference proteome</keyword>
<sequence>MPVLFFDVDDCLYPQASRVREASSKLIDGYFEHRLKLSKEETAQVRNDYYKRYGLIVEGLVDNYQINPLEYNSMVDDAIALESLIKPDIKLYRLLQDIDQSKVKLWLFTNAYVTHAQRVVRLLGVDQFFEGITYCDYAKVPIICKPQPQMFEMAMKAVDVENKADCYFVGS</sequence>
<protein>
    <submittedName>
        <fullName evidence="1">Uncharacterized protein</fullName>
    </submittedName>
</protein>
<evidence type="ECO:0000313" key="2">
    <source>
        <dbReference type="Proteomes" id="UP001153334"/>
    </source>
</evidence>
<proteinExistence type="predicted"/>
<reference evidence="1" key="1">
    <citation type="submission" date="2022-11" db="EMBL/GenBank/DDBJ databases">
        <title>Genome Sequence of Nemania bipapillata.</title>
        <authorList>
            <person name="Buettner E."/>
        </authorList>
    </citation>
    <scope>NUCLEOTIDE SEQUENCE</scope>
    <source>
        <strain evidence="1">CP14</strain>
    </source>
</reference>
<organism evidence="1 2">
    <name type="scientific">Nemania bipapillata</name>
    <dbReference type="NCBI Taxonomy" id="110536"/>
    <lineage>
        <taxon>Eukaryota</taxon>
        <taxon>Fungi</taxon>
        <taxon>Dikarya</taxon>
        <taxon>Ascomycota</taxon>
        <taxon>Pezizomycotina</taxon>
        <taxon>Sordariomycetes</taxon>
        <taxon>Xylariomycetidae</taxon>
        <taxon>Xylariales</taxon>
        <taxon>Xylariaceae</taxon>
        <taxon>Nemania</taxon>
    </lineage>
</organism>
<gene>
    <name evidence="1" type="ORF">ONZ43_g2079</name>
</gene>
<dbReference type="EMBL" id="JAPESX010000406">
    <property type="protein sequence ID" value="KAJ8121478.1"/>
    <property type="molecule type" value="Genomic_DNA"/>
</dbReference>
<name>A0ACC2J265_9PEZI</name>
<evidence type="ECO:0000313" key="1">
    <source>
        <dbReference type="EMBL" id="KAJ8121478.1"/>
    </source>
</evidence>